<dbReference type="Proteomes" id="UP000483261">
    <property type="component" value="Unassembled WGS sequence"/>
</dbReference>
<evidence type="ECO:0000256" key="4">
    <source>
        <dbReference type="ARBA" id="ARBA00023295"/>
    </source>
</evidence>
<evidence type="ECO:0000256" key="1">
    <source>
        <dbReference type="ARBA" id="ARBA00009902"/>
    </source>
</evidence>
<dbReference type="InterPro" id="IPR001362">
    <property type="entry name" value="Glyco_hydro_32"/>
</dbReference>
<dbReference type="PANTHER" id="PTHR43101:SF1">
    <property type="entry name" value="BETA-FRUCTOSIDASE"/>
    <property type="match status" value="1"/>
</dbReference>
<feature type="domain" description="Glycosyl hydrolase family 32 N-terminal" evidence="5">
    <location>
        <begin position="8"/>
        <end position="294"/>
    </location>
</feature>
<reference evidence="6 7" key="1">
    <citation type="submission" date="2020-02" db="EMBL/GenBank/DDBJ databases">
        <title>Whole-genome analyses of novel actinobacteria.</title>
        <authorList>
            <person name="Sahin N."/>
        </authorList>
    </citation>
    <scope>NUCLEOTIDE SEQUENCE [LARGE SCALE GENOMIC DNA]</scope>
    <source>
        <strain evidence="6 7">KC13</strain>
    </source>
</reference>
<keyword evidence="7" id="KW-1185">Reference proteome</keyword>
<dbReference type="PANTHER" id="PTHR43101">
    <property type="entry name" value="BETA-FRUCTOSIDASE"/>
    <property type="match status" value="1"/>
</dbReference>
<sequence length="408" mass="44964">MTARPRVHFAPRAGWINDPHGLTWYDGRYHLFFQHVPDSLEWRQDIHWGHATSTDLLHWEEQPVALRPSDDEAGCWSGAVVVGEDGTPRIIYTSAREENLGLGKVRVARPQDPSLTSWVHGNVLATAQRDDTDVFRDPMIFRDGDRWRMIVGHGNRDGVGGAEVFSSDDLDSWTYDGLLATRSHEEKNPWTGTAWECPQLARLGDSDVLVVSAWEEGTTHHVVAAHGMYADGRFSADRWQQITAAPGHYAASAFVDAEGRQCLIFWIRGIRDGDQWAGVISVPYVVSVDDRIRLTPHPSVEKARRVDDRPGTALDIEWSPTGDGTLRLVGDSQVAELELRDGQLRLAVAGGAEPVVVDHTGPTVRIVVDGPVLEVVADGGLVGLQVATGDGVVPETDAPGRLDWWHLT</sequence>
<accession>A0A6M1R4X1</accession>
<dbReference type="InterPro" id="IPR023296">
    <property type="entry name" value="Glyco_hydro_beta-prop_sf"/>
</dbReference>
<dbReference type="Gene3D" id="2.115.10.20">
    <property type="entry name" value="Glycosyl hydrolase domain, family 43"/>
    <property type="match status" value="1"/>
</dbReference>
<evidence type="ECO:0000256" key="2">
    <source>
        <dbReference type="ARBA" id="ARBA00012758"/>
    </source>
</evidence>
<evidence type="ECO:0000259" key="5">
    <source>
        <dbReference type="Pfam" id="PF00251"/>
    </source>
</evidence>
<dbReference type="GO" id="GO:0005975">
    <property type="term" value="P:carbohydrate metabolic process"/>
    <property type="evidence" value="ECO:0007669"/>
    <property type="project" value="InterPro"/>
</dbReference>
<dbReference type="AlphaFoldDB" id="A0A6M1R4X1"/>
<dbReference type="SMART" id="SM00640">
    <property type="entry name" value="Glyco_32"/>
    <property type="match status" value="1"/>
</dbReference>
<organism evidence="6 7">
    <name type="scientific">Nocardioides turkmenicus</name>
    <dbReference type="NCBI Taxonomy" id="2711220"/>
    <lineage>
        <taxon>Bacteria</taxon>
        <taxon>Bacillati</taxon>
        <taxon>Actinomycetota</taxon>
        <taxon>Actinomycetes</taxon>
        <taxon>Propionibacteriales</taxon>
        <taxon>Nocardioidaceae</taxon>
        <taxon>Nocardioides</taxon>
    </lineage>
</organism>
<evidence type="ECO:0000313" key="7">
    <source>
        <dbReference type="Proteomes" id="UP000483261"/>
    </source>
</evidence>
<keyword evidence="3 6" id="KW-0378">Hydrolase</keyword>
<dbReference type="RefSeq" id="WP_165109359.1">
    <property type="nucleotide sequence ID" value="NZ_JAALAA010000002.1"/>
</dbReference>
<protein>
    <recommendedName>
        <fullName evidence="2">beta-fructofuranosidase</fullName>
        <ecNumber evidence="2">3.2.1.26</ecNumber>
    </recommendedName>
</protein>
<comment type="caution">
    <text evidence="6">The sequence shown here is derived from an EMBL/GenBank/DDBJ whole genome shotgun (WGS) entry which is preliminary data.</text>
</comment>
<dbReference type="EMBL" id="JAALAA010000002">
    <property type="protein sequence ID" value="NGN91577.1"/>
    <property type="molecule type" value="Genomic_DNA"/>
</dbReference>
<dbReference type="GO" id="GO:0004564">
    <property type="term" value="F:beta-fructofuranosidase activity"/>
    <property type="evidence" value="ECO:0007669"/>
    <property type="project" value="UniProtKB-EC"/>
</dbReference>
<dbReference type="CDD" id="cd08996">
    <property type="entry name" value="GH32_FFase"/>
    <property type="match status" value="1"/>
</dbReference>
<dbReference type="Pfam" id="PF00251">
    <property type="entry name" value="Glyco_hydro_32N"/>
    <property type="match status" value="1"/>
</dbReference>
<evidence type="ECO:0000256" key="3">
    <source>
        <dbReference type="ARBA" id="ARBA00022801"/>
    </source>
</evidence>
<dbReference type="EC" id="3.2.1.26" evidence="2"/>
<name>A0A6M1R4X1_9ACTN</name>
<gene>
    <name evidence="6" type="ORF">G5C66_02325</name>
</gene>
<proteinExistence type="inferred from homology"/>
<comment type="similarity">
    <text evidence="1">Belongs to the glycosyl hydrolase 32 family.</text>
</comment>
<evidence type="ECO:0000313" key="6">
    <source>
        <dbReference type="EMBL" id="NGN91577.1"/>
    </source>
</evidence>
<dbReference type="InterPro" id="IPR051214">
    <property type="entry name" value="GH32_Enzymes"/>
</dbReference>
<keyword evidence="4" id="KW-0326">Glycosidase</keyword>
<dbReference type="InterPro" id="IPR013148">
    <property type="entry name" value="Glyco_hydro_32_N"/>
</dbReference>
<dbReference type="SUPFAM" id="SSF75005">
    <property type="entry name" value="Arabinanase/levansucrase/invertase"/>
    <property type="match status" value="1"/>
</dbReference>